<dbReference type="Proteomes" id="UP000015101">
    <property type="component" value="Unassembled WGS sequence"/>
</dbReference>
<proteinExistence type="predicted"/>
<reference evidence="2" key="2">
    <citation type="journal article" date="2013" name="Nature">
        <title>Insights into bilaterian evolution from three spiralian genomes.</title>
        <authorList>
            <person name="Simakov O."/>
            <person name="Marletaz F."/>
            <person name="Cho S.J."/>
            <person name="Edsinger-Gonzales E."/>
            <person name="Havlak P."/>
            <person name="Hellsten U."/>
            <person name="Kuo D.H."/>
            <person name="Larsson T."/>
            <person name="Lv J."/>
            <person name="Arendt D."/>
            <person name="Savage R."/>
            <person name="Osoegawa K."/>
            <person name="de Jong P."/>
            <person name="Grimwood J."/>
            <person name="Chapman J.A."/>
            <person name="Shapiro H."/>
            <person name="Aerts A."/>
            <person name="Otillar R.P."/>
            <person name="Terry A.Y."/>
            <person name="Boore J.L."/>
            <person name="Grigoriev I.V."/>
            <person name="Lindberg D.R."/>
            <person name="Seaver E.C."/>
            <person name="Weisblat D.A."/>
            <person name="Putnam N.H."/>
            <person name="Rokhsar D.S."/>
        </authorList>
    </citation>
    <scope>NUCLEOTIDE SEQUENCE</scope>
</reference>
<sequence length="52" mass="6046">MKLIKAYLRNTMLQDSLNSLAKLSVEHKIAENLDFSSLIKNFAYKKARKITF</sequence>
<dbReference type="OrthoDB" id="10054153at2759"/>
<protein>
    <submittedName>
        <fullName evidence="1">Uncharacterized protein</fullName>
    </submittedName>
</protein>
<dbReference type="CTD" id="20213716"/>
<dbReference type="HOGENOM" id="CLU_006175_9_2_1"/>
<reference evidence="2" key="1">
    <citation type="submission" date="2012-12" db="EMBL/GenBank/DDBJ databases">
        <authorList>
            <person name="Hellsten U."/>
            <person name="Grimwood J."/>
            <person name="Chapman J.A."/>
            <person name="Shapiro H."/>
            <person name="Aerts A."/>
            <person name="Otillar R.P."/>
            <person name="Terry A.Y."/>
            <person name="Boore J.L."/>
            <person name="Simakov O."/>
            <person name="Marletaz F."/>
            <person name="Cho S.-J."/>
            <person name="Edsinger-Gonzales E."/>
            <person name="Havlak P."/>
            <person name="Kuo D.-H."/>
            <person name="Larsson T."/>
            <person name="Lv J."/>
            <person name="Arendt D."/>
            <person name="Savage R."/>
            <person name="Osoegawa K."/>
            <person name="de Jong P."/>
            <person name="Lindberg D.R."/>
            <person name="Seaver E.C."/>
            <person name="Weisblat D.A."/>
            <person name="Putnam N.H."/>
            <person name="Grigoriev I.V."/>
            <person name="Rokhsar D.S."/>
        </authorList>
    </citation>
    <scope>NUCLEOTIDE SEQUENCE</scope>
</reference>
<accession>T1FY18</accession>
<dbReference type="EnsemblMetazoa" id="HelroT64943">
    <property type="protein sequence ID" value="HelroP64943"/>
    <property type="gene ID" value="HelroG64943"/>
</dbReference>
<evidence type="ECO:0000313" key="1">
    <source>
        <dbReference type="EnsemblMetazoa" id="HelroP64943"/>
    </source>
</evidence>
<reference evidence="1" key="3">
    <citation type="submission" date="2015-06" db="UniProtKB">
        <authorList>
            <consortium name="EnsemblMetazoa"/>
        </authorList>
    </citation>
    <scope>IDENTIFICATION</scope>
</reference>
<dbReference type="EMBL" id="AMQM01000588">
    <property type="status" value="NOT_ANNOTATED_CDS"/>
    <property type="molecule type" value="Genomic_DNA"/>
</dbReference>
<organism evidence="1 2">
    <name type="scientific">Helobdella robusta</name>
    <name type="common">Californian leech</name>
    <dbReference type="NCBI Taxonomy" id="6412"/>
    <lineage>
        <taxon>Eukaryota</taxon>
        <taxon>Metazoa</taxon>
        <taxon>Spiralia</taxon>
        <taxon>Lophotrochozoa</taxon>
        <taxon>Annelida</taxon>
        <taxon>Clitellata</taxon>
        <taxon>Hirudinea</taxon>
        <taxon>Rhynchobdellida</taxon>
        <taxon>Glossiphoniidae</taxon>
        <taxon>Helobdella</taxon>
    </lineage>
</organism>
<dbReference type="KEGG" id="hro:HELRODRAFT_64943"/>
<keyword evidence="2" id="KW-1185">Reference proteome</keyword>
<evidence type="ECO:0000313" key="2">
    <source>
        <dbReference type="Proteomes" id="UP000015101"/>
    </source>
</evidence>
<gene>
    <name evidence="1" type="primary">20213716</name>
</gene>
<dbReference type="AlphaFoldDB" id="T1FY18"/>
<name>T1FY18_HELRO</name>